<feature type="compositionally biased region" description="Basic and acidic residues" evidence="1">
    <location>
        <begin position="191"/>
        <end position="208"/>
    </location>
</feature>
<name>A0A1G7X1U1_PSEOR</name>
<dbReference type="AlphaFoldDB" id="A0A1G7X1U1"/>
<proteinExistence type="predicted"/>
<reference evidence="3 4" key="1">
    <citation type="submission" date="2016-10" db="EMBL/GenBank/DDBJ databases">
        <authorList>
            <person name="de Groot N.N."/>
        </authorList>
    </citation>
    <scope>NUCLEOTIDE SEQUENCE [LARGE SCALE GENOMIC DNA]</scope>
    <source>
        <strain evidence="3 4">CGMCC 4.3143</strain>
    </source>
</reference>
<dbReference type="STRING" id="366584.SAMN05216377_11540"/>
<dbReference type="RefSeq" id="WP_093088029.1">
    <property type="nucleotide sequence ID" value="NZ_FNBE01000015.1"/>
</dbReference>
<evidence type="ECO:0000313" key="4">
    <source>
        <dbReference type="Proteomes" id="UP000198967"/>
    </source>
</evidence>
<evidence type="ECO:0000256" key="1">
    <source>
        <dbReference type="SAM" id="MobiDB-lite"/>
    </source>
</evidence>
<dbReference type="Proteomes" id="UP000198967">
    <property type="component" value="Unassembled WGS sequence"/>
</dbReference>
<dbReference type="OrthoDB" id="4382201at2"/>
<keyword evidence="4" id="KW-1185">Reference proteome</keyword>
<organism evidence="3 4">
    <name type="scientific">Pseudonocardia oroxyli</name>
    <dbReference type="NCBI Taxonomy" id="366584"/>
    <lineage>
        <taxon>Bacteria</taxon>
        <taxon>Bacillati</taxon>
        <taxon>Actinomycetota</taxon>
        <taxon>Actinomycetes</taxon>
        <taxon>Pseudonocardiales</taxon>
        <taxon>Pseudonocardiaceae</taxon>
        <taxon>Pseudonocardia</taxon>
    </lineage>
</organism>
<evidence type="ECO:0000259" key="2">
    <source>
        <dbReference type="Pfam" id="PF03432"/>
    </source>
</evidence>
<accession>A0A1G7X1U1</accession>
<dbReference type="InterPro" id="IPR005094">
    <property type="entry name" value="Endonuclease_MobA/VirD2"/>
</dbReference>
<gene>
    <name evidence="3" type="ORF">SAMN05216377_11540</name>
</gene>
<feature type="compositionally biased region" description="Basic and acidic residues" evidence="1">
    <location>
        <begin position="443"/>
        <end position="452"/>
    </location>
</feature>
<feature type="region of interest" description="Disordered" evidence="1">
    <location>
        <begin position="428"/>
        <end position="452"/>
    </location>
</feature>
<sequence>MIAKVVHGWRAGGLLAYLFGPGVSDEHVRPRVVASWDGRDSAWQPEQRGPGEHDLELGPLIRAMQAPAVAAGLPLRAPSDGGRGYVWHCSVRLADTDRVLPDEQWADIARELLHDAGIAERDDPGGPRWVAVRHADDHIHIAAVLVRQDSSKRFWPRNDYPKLRASAQRIEARLGLTVTPSAEGAASKRPTRGELAKSDRESRRPARDVLRGAARRAALRASSVEEFEKALQKEGLLVEIRRAPSGDAIGYKVAVPPDLLASGEPVFYSGSKLAPDLSLPRLQQRWAETGGQDQRRIRFSTAASQVNRAAEEVESGHVAPEGAADGLADMLTSLSAVTDPSERFRYAAAADRVRGTRPQGKAVHGGADLKVVARRLLLARRLAIAADNGGEELTLALARLALAIAERTRSRPWARAAYTAAAQLVAGAGPGSSAVVGGVGQSEPERTPHVQP</sequence>
<evidence type="ECO:0000313" key="3">
    <source>
        <dbReference type="EMBL" id="SDG77510.1"/>
    </source>
</evidence>
<feature type="domain" description="MobA/VirD2-like nuclease" evidence="2">
    <location>
        <begin position="85"/>
        <end position="176"/>
    </location>
</feature>
<dbReference type="EMBL" id="FNBE01000015">
    <property type="protein sequence ID" value="SDG77510.1"/>
    <property type="molecule type" value="Genomic_DNA"/>
</dbReference>
<feature type="region of interest" description="Disordered" evidence="1">
    <location>
        <begin position="178"/>
        <end position="208"/>
    </location>
</feature>
<protein>
    <submittedName>
        <fullName evidence="3">Relaxase/Mobilisation nuclease domain-containing protein</fullName>
    </submittedName>
</protein>
<dbReference type="Pfam" id="PF03432">
    <property type="entry name" value="Relaxase"/>
    <property type="match status" value="1"/>
</dbReference>